<evidence type="ECO:0000256" key="4">
    <source>
        <dbReference type="ARBA" id="ARBA00022741"/>
    </source>
</evidence>
<dbReference type="InterPro" id="IPR014001">
    <property type="entry name" value="Helicase_ATP-bd"/>
</dbReference>
<dbReference type="GO" id="GO:0032392">
    <property type="term" value="P:DNA geometric change"/>
    <property type="evidence" value="ECO:0007669"/>
    <property type="project" value="EnsemblFungi"/>
</dbReference>
<dbReference type="FunFam" id="3.40.50.10810:FF:000010">
    <property type="entry name" value="DNA repair and recombination protein RAD54-like"/>
    <property type="match status" value="1"/>
</dbReference>
<dbReference type="PANTHER" id="PTHR45629">
    <property type="entry name" value="SNF2/RAD54 FAMILY MEMBER"/>
    <property type="match status" value="1"/>
</dbReference>
<keyword evidence="16" id="KW-1185">Reference proteome</keyword>
<feature type="domain" description="Helicase C-terminal" evidence="14">
    <location>
        <begin position="553"/>
        <end position="706"/>
    </location>
</feature>
<evidence type="ECO:0008006" key="17">
    <source>
        <dbReference type="Google" id="ProtNLM"/>
    </source>
</evidence>
<dbReference type="CDD" id="cd18793">
    <property type="entry name" value="SF2_C_SNF"/>
    <property type="match status" value="1"/>
</dbReference>
<dbReference type="PROSITE" id="PS51192">
    <property type="entry name" value="HELICASE_ATP_BIND_1"/>
    <property type="match status" value="1"/>
</dbReference>
<evidence type="ECO:0000256" key="10">
    <source>
        <dbReference type="ARBA" id="ARBA00023204"/>
    </source>
</evidence>
<dbReference type="EMBL" id="KV453843">
    <property type="protein sequence ID" value="ODV89174.1"/>
    <property type="molecule type" value="Genomic_DNA"/>
</dbReference>
<dbReference type="PANTHER" id="PTHR45629:SF7">
    <property type="entry name" value="DNA EXCISION REPAIR PROTEIN ERCC-6-RELATED"/>
    <property type="match status" value="1"/>
</dbReference>
<dbReference type="Pfam" id="PF08658">
    <property type="entry name" value="Rad54_N"/>
    <property type="match status" value="1"/>
</dbReference>
<proteinExistence type="inferred from homology"/>
<keyword evidence="7" id="KW-0347">Helicase</keyword>
<dbReference type="InterPro" id="IPR013967">
    <property type="entry name" value="Rad54_N"/>
</dbReference>
<keyword evidence="4" id="KW-0547">Nucleotide-binding</keyword>
<dbReference type="Gene3D" id="3.40.50.300">
    <property type="entry name" value="P-loop containing nucleotide triphosphate hydrolases"/>
    <property type="match status" value="1"/>
</dbReference>
<feature type="domain" description="Helicase ATP-binding" evidence="13">
    <location>
        <begin position="218"/>
        <end position="396"/>
    </location>
</feature>
<dbReference type="GO" id="GO:0005524">
    <property type="term" value="F:ATP binding"/>
    <property type="evidence" value="ECO:0007669"/>
    <property type="project" value="UniProtKB-KW"/>
</dbReference>
<keyword evidence="6" id="KW-0378">Hydrolase</keyword>
<dbReference type="GO" id="GO:0000722">
    <property type="term" value="P:telomere maintenance via recombination"/>
    <property type="evidence" value="ECO:0007669"/>
    <property type="project" value="EnsemblFungi"/>
</dbReference>
<reference evidence="16" key="1">
    <citation type="submission" date="2016-02" db="EMBL/GenBank/DDBJ databases">
        <title>Comparative genomics of biotechnologically important yeasts.</title>
        <authorList>
            <consortium name="DOE Joint Genome Institute"/>
            <person name="Riley R."/>
            <person name="Haridas S."/>
            <person name="Wolfe K.H."/>
            <person name="Lopes M.R."/>
            <person name="Hittinger C.T."/>
            <person name="Goker M."/>
            <person name="Salamov A."/>
            <person name="Wisecaver J."/>
            <person name="Long T.M."/>
            <person name="Aerts A.L."/>
            <person name="Barry K."/>
            <person name="Choi C."/>
            <person name="Clum A."/>
            <person name="Coughlan A.Y."/>
            <person name="Deshpande S."/>
            <person name="Douglass A.P."/>
            <person name="Hanson S.J."/>
            <person name="Klenk H.-P."/>
            <person name="Labutti K."/>
            <person name="Lapidus A."/>
            <person name="Lindquist E."/>
            <person name="Lipzen A."/>
            <person name="Meier-Kolthoff J.P."/>
            <person name="Ohm R.A."/>
            <person name="Otillar R.P."/>
            <person name="Pangilinan J."/>
            <person name="Peng Y."/>
            <person name="Rokas A."/>
            <person name="Rosa C.A."/>
            <person name="Scheuner C."/>
            <person name="Sibirny A.A."/>
            <person name="Slot J.C."/>
            <person name="Stielow J.B."/>
            <person name="Sun H."/>
            <person name="Kurtzman C.P."/>
            <person name="Blackwell M."/>
            <person name="Jeffries T.W."/>
            <person name="Grigoriev I.V."/>
        </authorList>
    </citation>
    <scope>NUCLEOTIDE SEQUENCE [LARGE SCALE GENOMIC DNA]</scope>
    <source>
        <strain evidence="16">NRRL Y-17796</strain>
    </source>
</reference>
<dbReference type="InterPro" id="IPR000330">
    <property type="entry name" value="SNF2_N"/>
</dbReference>
<evidence type="ECO:0000259" key="13">
    <source>
        <dbReference type="PROSITE" id="PS51192"/>
    </source>
</evidence>
<dbReference type="SMART" id="SM00487">
    <property type="entry name" value="DEXDc"/>
    <property type="match status" value="1"/>
</dbReference>
<keyword evidence="10" id="KW-0234">DNA repair</keyword>
<dbReference type="GO" id="GO:0030491">
    <property type="term" value="P:heteroduplex formation"/>
    <property type="evidence" value="ECO:0007669"/>
    <property type="project" value="EnsemblFungi"/>
</dbReference>
<keyword evidence="9" id="KW-0238">DNA-binding</keyword>
<dbReference type="GO" id="GO:0015616">
    <property type="term" value="F:DNA translocase activity"/>
    <property type="evidence" value="ECO:0007669"/>
    <property type="project" value="EnsemblFungi"/>
</dbReference>
<evidence type="ECO:0000256" key="8">
    <source>
        <dbReference type="ARBA" id="ARBA00022840"/>
    </source>
</evidence>
<evidence type="ECO:0000256" key="9">
    <source>
        <dbReference type="ARBA" id="ARBA00023125"/>
    </source>
</evidence>
<comment type="subcellular location">
    <subcellularLocation>
        <location evidence="1">Nucleus</location>
    </subcellularLocation>
</comment>
<accession>A0A1E4TBN9</accession>
<evidence type="ECO:0000256" key="12">
    <source>
        <dbReference type="SAM" id="MobiDB-lite"/>
    </source>
</evidence>
<dbReference type="GO" id="GO:0004386">
    <property type="term" value="F:helicase activity"/>
    <property type="evidence" value="ECO:0007669"/>
    <property type="project" value="UniProtKB-KW"/>
</dbReference>
<dbReference type="InterPro" id="IPR038718">
    <property type="entry name" value="SNF2-like_sf"/>
</dbReference>
<keyword evidence="5" id="KW-0227">DNA damage</keyword>
<evidence type="ECO:0000256" key="11">
    <source>
        <dbReference type="ARBA" id="ARBA00023242"/>
    </source>
</evidence>
<dbReference type="GO" id="GO:0005634">
    <property type="term" value="C:nucleus"/>
    <property type="evidence" value="ECO:0007669"/>
    <property type="project" value="UniProtKB-SubCell"/>
</dbReference>
<dbReference type="SUPFAM" id="SSF52540">
    <property type="entry name" value="P-loop containing nucleoside triphosphate hydrolases"/>
    <property type="match status" value="2"/>
</dbReference>
<dbReference type="FunFam" id="3.40.50.300:FF:000332">
    <property type="entry name" value="DNA repair and recombination protein RAD54-like"/>
    <property type="match status" value="1"/>
</dbReference>
<dbReference type="GO" id="GO:0016817">
    <property type="term" value="F:hydrolase activity, acting on acid anhydrides"/>
    <property type="evidence" value="ECO:0007669"/>
    <property type="project" value="InterPro"/>
</dbReference>
<dbReference type="GO" id="GO:0003677">
    <property type="term" value="F:DNA binding"/>
    <property type="evidence" value="ECO:0007669"/>
    <property type="project" value="UniProtKB-KW"/>
</dbReference>
<evidence type="ECO:0000256" key="7">
    <source>
        <dbReference type="ARBA" id="ARBA00022806"/>
    </source>
</evidence>
<protein>
    <recommendedName>
        <fullName evidence="17">DNA repair and recombination protein RAD54</fullName>
    </recommendedName>
</protein>
<dbReference type="GO" id="GO:0006338">
    <property type="term" value="P:chromatin remodeling"/>
    <property type="evidence" value="ECO:0007669"/>
    <property type="project" value="EnsemblFungi"/>
</dbReference>
<sequence>MLRRAAPSKRNEVYSKENKVDPSSIVLAKPFSIPIKRRQGSTRRITNVVSYNEESIITISDESKRRKMFSAKDVNTVNSMDLQRSFKLPFRSLPEGYDANGPPPVLGTRRRPNFIARPLHDPCGEFAIVLYDPTIPIPAKDTAPFTLSQELNPIPAPPPPPEPPKKSRHKSLADILGIKDEDPNDRPKVPVVLDPRLAKVLRPHQIEGVQFLYKCTTGQLDENAYGCIMADEMGLGKTLQCIALCWTLLKQSPIAGKSTISKCIIVCPSSLVKNWANEFDKWLGKGTVTPFAVDGSASKTELIAQIHQWCTASGRSIVRPALIISYETLRLYSGEFGRTEIGLMLCDEGHRLKNGDSLTFTALTELNVKRRVILSGTPIQNDLSEYFSLITFANPGLLGSRLEFRKNYELAILRGRDANCTEKEREIGEQKLTELNNIVSKFIIRRTNDLLTKYLPVKYEHVVFCNLSPFQLALYKHFLESPAIKRLLKGKEAQPLKLIGQLRKLCNHPDLLKLPKDVPGSEELIEKFEYIPPDLRGYRDNAPLSIFSGKFQVLERMLYRIRRDTDDKIVLISNFTQTLDLLEKFCKVRKYGALRLDGTMSVNKRQKLVDRFNDPQGEEFVFLLSSKAGGCGINLIGANRLILFDPDWNPAADQQALARVWRDGQKKDCFVYRFVGTGTIEENVFQRQSMKQSLSSCVVDNAQDVERFFALDDLRLLFRLTEESTSTTHETFKCKRCDPDTGEQRTKAEAILYGDTSSWNHFTNHRLQEIEDKLLQQESGEDVVSFAFQYISH</sequence>
<organism evidence="15 16">
    <name type="scientific">Tortispora caseinolytica NRRL Y-17796</name>
    <dbReference type="NCBI Taxonomy" id="767744"/>
    <lineage>
        <taxon>Eukaryota</taxon>
        <taxon>Fungi</taxon>
        <taxon>Dikarya</taxon>
        <taxon>Ascomycota</taxon>
        <taxon>Saccharomycotina</taxon>
        <taxon>Trigonopsidomycetes</taxon>
        <taxon>Trigonopsidales</taxon>
        <taxon>Trigonopsidaceae</taxon>
        <taxon>Tortispora</taxon>
    </lineage>
</organism>
<evidence type="ECO:0000313" key="16">
    <source>
        <dbReference type="Proteomes" id="UP000095023"/>
    </source>
</evidence>
<dbReference type="Proteomes" id="UP000095023">
    <property type="component" value="Unassembled WGS sequence"/>
</dbReference>
<dbReference type="InterPro" id="IPR049730">
    <property type="entry name" value="SNF2/RAD54-like_C"/>
</dbReference>
<evidence type="ECO:0000256" key="1">
    <source>
        <dbReference type="ARBA" id="ARBA00004123"/>
    </source>
</evidence>
<feature type="region of interest" description="Disordered" evidence="12">
    <location>
        <begin position="148"/>
        <end position="171"/>
    </location>
</feature>
<evidence type="ECO:0000256" key="6">
    <source>
        <dbReference type="ARBA" id="ARBA00022801"/>
    </source>
</evidence>
<evidence type="ECO:0000256" key="5">
    <source>
        <dbReference type="ARBA" id="ARBA00022763"/>
    </source>
</evidence>
<dbReference type="GO" id="GO:0007131">
    <property type="term" value="P:reciprocal meiotic recombination"/>
    <property type="evidence" value="ECO:0007669"/>
    <property type="project" value="TreeGrafter"/>
</dbReference>
<gene>
    <name evidence="15" type="ORF">CANCADRAFT_27244</name>
</gene>
<dbReference type="InterPro" id="IPR001650">
    <property type="entry name" value="Helicase_C-like"/>
</dbReference>
<dbReference type="OrthoDB" id="413460at2759"/>
<comment type="similarity">
    <text evidence="2">Belongs to the SNF2/RAD54 helicase family.</text>
</comment>
<keyword evidence="3" id="KW-0597">Phosphoprotein</keyword>
<name>A0A1E4TBN9_9ASCO</name>
<dbReference type="AlphaFoldDB" id="A0A1E4TBN9"/>
<dbReference type="Gene3D" id="3.40.50.10810">
    <property type="entry name" value="Tandem AAA-ATPase domain"/>
    <property type="match status" value="1"/>
</dbReference>
<evidence type="ECO:0000259" key="14">
    <source>
        <dbReference type="PROSITE" id="PS51194"/>
    </source>
</evidence>
<keyword evidence="11" id="KW-0539">Nucleus</keyword>
<dbReference type="GO" id="GO:0045003">
    <property type="term" value="P:double-strand break repair via synthesis-dependent strand annealing"/>
    <property type="evidence" value="ECO:0007669"/>
    <property type="project" value="TreeGrafter"/>
</dbReference>
<dbReference type="PROSITE" id="PS51194">
    <property type="entry name" value="HELICASE_CTER"/>
    <property type="match status" value="1"/>
</dbReference>
<evidence type="ECO:0000256" key="3">
    <source>
        <dbReference type="ARBA" id="ARBA00022553"/>
    </source>
</evidence>
<dbReference type="InterPro" id="IPR050496">
    <property type="entry name" value="SNF2_RAD54_helicase_repair"/>
</dbReference>
<dbReference type="Pfam" id="PF00271">
    <property type="entry name" value="Helicase_C"/>
    <property type="match status" value="1"/>
</dbReference>
<evidence type="ECO:0000313" key="15">
    <source>
        <dbReference type="EMBL" id="ODV89174.1"/>
    </source>
</evidence>
<dbReference type="SMART" id="SM00490">
    <property type="entry name" value="HELICc"/>
    <property type="match status" value="1"/>
</dbReference>
<dbReference type="InterPro" id="IPR027417">
    <property type="entry name" value="P-loop_NTPase"/>
</dbReference>
<evidence type="ECO:0000256" key="2">
    <source>
        <dbReference type="ARBA" id="ARBA00007025"/>
    </source>
</evidence>
<dbReference type="Gene3D" id="1.20.120.850">
    <property type="entry name" value="SWI2/SNF2 ATPases, N-terminal domain"/>
    <property type="match status" value="1"/>
</dbReference>
<dbReference type="Pfam" id="PF00176">
    <property type="entry name" value="SNF2-rel_dom"/>
    <property type="match status" value="1"/>
</dbReference>
<keyword evidence="8" id="KW-0067">ATP-binding</keyword>